<dbReference type="GeneID" id="20086976"/>
<dbReference type="PROSITE" id="PS51873">
    <property type="entry name" value="TRIAD"/>
    <property type="match status" value="1"/>
</dbReference>
<dbReference type="GO" id="GO:0016567">
    <property type="term" value="P:protein ubiquitination"/>
    <property type="evidence" value="ECO:0007669"/>
    <property type="project" value="InterPro"/>
</dbReference>
<dbReference type="InterPro" id="IPR044066">
    <property type="entry name" value="TRIAD_supradom"/>
</dbReference>
<feature type="domain" description="RING-type" evidence="8">
    <location>
        <begin position="8"/>
        <end position="74"/>
    </location>
</feature>
<dbReference type="Gene3D" id="1.20.120.1750">
    <property type="match status" value="1"/>
</dbReference>
<reference evidence="10" key="1">
    <citation type="submission" date="2013-12" db="EMBL/GenBank/DDBJ databases">
        <title>The Genome Sequence of Aphanomyces invadans NJM9701.</title>
        <authorList>
            <consortium name="The Broad Institute Genomics Platform"/>
            <person name="Russ C."/>
            <person name="Tyler B."/>
            <person name="van West P."/>
            <person name="Dieguez-Uribeondo J."/>
            <person name="Young S.K."/>
            <person name="Zeng Q."/>
            <person name="Gargeya S."/>
            <person name="Fitzgerald M."/>
            <person name="Abouelleil A."/>
            <person name="Alvarado L."/>
            <person name="Chapman S.B."/>
            <person name="Gainer-Dewar J."/>
            <person name="Goldberg J."/>
            <person name="Griggs A."/>
            <person name="Gujja S."/>
            <person name="Hansen M."/>
            <person name="Howarth C."/>
            <person name="Imamovic A."/>
            <person name="Ireland A."/>
            <person name="Larimer J."/>
            <person name="McCowan C."/>
            <person name="Murphy C."/>
            <person name="Pearson M."/>
            <person name="Poon T.W."/>
            <person name="Priest M."/>
            <person name="Roberts A."/>
            <person name="Saif S."/>
            <person name="Shea T."/>
            <person name="Sykes S."/>
            <person name="Wortman J."/>
            <person name="Nusbaum C."/>
            <person name="Birren B."/>
        </authorList>
    </citation>
    <scope>NUCLEOTIDE SEQUENCE [LARGE SCALE GENOMIC DNA]</scope>
    <source>
        <strain evidence="10">NJM9701</strain>
    </source>
</reference>
<dbReference type="GO" id="GO:0008270">
    <property type="term" value="F:zinc ion binding"/>
    <property type="evidence" value="ECO:0007669"/>
    <property type="project" value="UniProtKB-KW"/>
</dbReference>
<evidence type="ECO:0000256" key="6">
    <source>
        <dbReference type="ARBA" id="ARBA00022833"/>
    </source>
</evidence>
<keyword evidence="3" id="KW-0677">Repeat</keyword>
<dbReference type="InterPro" id="IPR001841">
    <property type="entry name" value="Znf_RING"/>
</dbReference>
<accession>A0A024TUU4</accession>
<dbReference type="PANTHER" id="PTHR11685">
    <property type="entry name" value="RBR FAMILY RING FINGER AND IBR DOMAIN-CONTAINING"/>
    <property type="match status" value="1"/>
</dbReference>
<dbReference type="GO" id="GO:0004842">
    <property type="term" value="F:ubiquitin-protein transferase activity"/>
    <property type="evidence" value="ECO:0007669"/>
    <property type="project" value="InterPro"/>
</dbReference>
<sequence>MLPRASVCAICFEPCRPSNWFAKLVRALGSAGGDGDAWSLGGCQHVCCYKCIRRWVEDVAESHRLDLLVCPVDNCHEKIESAHVKCLGLSHAARMFVDQVDRWRHGTGLSCSKCRYINSVKSSLAKLKCALCKTELCSTCASVWHPLITCEAFHAAQQTQSELTDDDVLFVHLARVKWHYQSCPHCGVFTERRSGCAAMTCSLCLKRWNWGSG</sequence>
<keyword evidence="6" id="KW-0862">Zinc</keyword>
<dbReference type="eggNOG" id="KOG1812">
    <property type="taxonomic scope" value="Eukaryota"/>
</dbReference>
<dbReference type="VEuPathDB" id="FungiDB:H310_09926"/>
<evidence type="ECO:0000259" key="8">
    <source>
        <dbReference type="PROSITE" id="PS50089"/>
    </source>
</evidence>
<dbReference type="STRING" id="157072.A0A024TUU4"/>
<evidence type="ECO:0000313" key="10">
    <source>
        <dbReference type="EMBL" id="ETV97117.1"/>
    </source>
</evidence>
<protein>
    <recommendedName>
        <fullName evidence="11">RING-type domain-containing protein</fullName>
    </recommendedName>
</protein>
<dbReference type="InterPro" id="IPR013083">
    <property type="entry name" value="Znf_RING/FYVE/PHD"/>
</dbReference>
<dbReference type="Gene3D" id="3.30.40.10">
    <property type="entry name" value="Zinc/RING finger domain, C3HC4 (zinc finger)"/>
    <property type="match status" value="1"/>
</dbReference>
<dbReference type="RefSeq" id="XP_008874363.1">
    <property type="nucleotide sequence ID" value="XM_008876141.1"/>
</dbReference>
<evidence type="ECO:0000256" key="7">
    <source>
        <dbReference type="PROSITE-ProRule" id="PRU00175"/>
    </source>
</evidence>
<organism evidence="10">
    <name type="scientific">Aphanomyces invadans</name>
    <dbReference type="NCBI Taxonomy" id="157072"/>
    <lineage>
        <taxon>Eukaryota</taxon>
        <taxon>Sar</taxon>
        <taxon>Stramenopiles</taxon>
        <taxon>Oomycota</taxon>
        <taxon>Saprolegniomycetes</taxon>
        <taxon>Saprolegniales</taxon>
        <taxon>Verrucalvaceae</taxon>
        <taxon>Aphanomyces</taxon>
    </lineage>
</organism>
<dbReference type="EMBL" id="KI913974">
    <property type="protein sequence ID" value="ETV97117.1"/>
    <property type="molecule type" value="Genomic_DNA"/>
</dbReference>
<dbReference type="InterPro" id="IPR031127">
    <property type="entry name" value="E3_UB_ligase_RBR"/>
</dbReference>
<evidence type="ECO:0008006" key="11">
    <source>
        <dbReference type="Google" id="ProtNLM"/>
    </source>
</evidence>
<proteinExistence type="predicted"/>
<dbReference type="AlphaFoldDB" id="A0A024TUU4"/>
<gene>
    <name evidence="10" type="ORF">H310_09926</name>
</gene>
<name>A0A024TUU4_9STRA</name>
<keyword evidence="5" id="KW-0833">Ubl conjugation pathway</keyword>
<feature type="domain" description="RING-type" evidence="9">
    <location>
        <begin position="4"/>
        <end position="213"/>
    </location>
</feature>
<dbReference type="SUPFAM" id="SSF57850">
    <property type="entry name" value="RING/U-box"/>
    <property type="match status" value="3"/>
</dbReference>
<dbReference type="OrthoDB" id="10009520at2759"/>
<evidence type="ECO:0000256" key="3">
    <source>
        <dbReference type="ARBA" id="ARBA00022737"/>
    </source>
</evidence>
<evidence type="ECO:0000256" key="5">
    <source>
        <dbReference type="ARBA" id="ARBA00022786"/>
    </source>
</evidence>
<evidence type="ECO:0000259" key="9">
    <source>
        <dbReference type="PROSITE" id="PS51873"/>
    </source>
</evidence>
<evidence type="ECO:0000256" key="4">
    <source>
        <dbReference type="ARBA" id="ARBA00022771"/>
    </source>
</evidence>
<evidence type="ECO:0000256" key="2">
    <source>
        <dbReference type="ARBA" id="ARBA00022723"/>
    </source>
</evidence>
<dbReference type="PROSITE" id="PS50089">
    <property type="entry name" value="ZF_RING_2"/>
    <property type="match status" value="1"/>
</dbReference>
<evidence type="ECO:0000256" key="1">
    <source>
        <dbReference type="ARBA" id="ARBA00022679"/>
    </source>
</evidence>
<keyword evidence="4 7" id="KW-0863">Zinc-finger</keyword>
<keyword evidence="1" id="KW-0808">Transferase</keyword>
<keyword evidence="2" id="KW-0479">Metal-binding</keyword>